<feature type="region of interest" description="Disordered" evidence="6">
    <location>
        <begin position="264"/>
        <end position="285"/>
    </location>
</feature>
<dbReference type="GO" id="GO:0003746">
    <property type="term" value="F:translation elongation factor activity"/>
    <property type="evidence" value="ECO:0007669"/>
    <property type="project" value="TreeGrafter"/>
</dbReference>
<protein>
    <recommendedName>
        <fullName evidence="3">Elongation factor Tu, chloroplastic</fullName>
    </recommendedName>
</protein>
<name>A0A7S2EGE1_TRICV</name>
<feature type="domain" description="Tr-type G" evidence="7">
    <location>
        <begin position="291"/>
        <end position="526"/>
    </location>
</feature>
<feature type="region of interest" description="Disordered" evidence="6">
    <location>
        <begin position="162"/>
        <end position="190"/>
    </location>
</feature>
<evidence type="ECO:0000256" key="1">
    <source>
        <dbReference type="ARBA" id="ARBA00004229"/>
    </source>
</evidence>
<dbReference type="CDD" id="cd03694">
    <property type="entry name" value="GTPBP_II"/>
    <property type="match status" value="1"/>
</dbReference>
<dbReference type="Pfam" id="PF00009">
    <property type="entry name" value="GTP_EFTU"/>
    <property type="match status" value="1"/>
</dbReference>
<sequence>MKLNMTTDVQQQHQQPPVNEHNIRMDMMKRSVKVIDAEVESGNTEYKRQLSKPTASRLRSLATQMSYRLDEGHGRCTYHVGVEDDGCHSLLGYRSVSESARLVECIARSLNAVVLERLMIQREVKIGKDGKAKLCPDRKAILVASEPPVLGAKGGRTTVVELDEGEDGEDCKEEKMSEDTASRPKKDRSLDTTDMALTRCELTIQRVETHLIDASPLSLMQLVAGVMPGTTTDRKNAFGRTRAESSLSDGVADSAEATTIDQQVPADKPVIPGKENASSPDSYSVSETLSKNNIRIAVVGNVDAGKSTLIGSLTTSTLDDGRGRCRTSIMKHRHEIESGRTSTATTHLLGFRHTGETISGKDKLRNPGRRRSEDEIARESYRVATLIDLAGHEKYLKTTIHGVSSGMADYGLILVNSRHPPTHMTQHHLNLCCSFGIPVIVVFTKVDGCPEHAIKNSKQEVFKMLRAPDIGKRPFAVRNEADVTTCMGKLHSLAPVLETSCVSGQGMDLLRKMLFSLPKRRRHENKVNRNFEFLVEDIFNVPGVGAVVSGFVNAGELEVGSGCHVYVGPTDDGTFLKTVAKSAHIARINTSHVTSGQSACLALSLGKDLRKKLRRGMVVLQKDPACTREFDAEICVLKGEGTTIRKSYQAYVHILNVRQSAYARHIELVDGIEGSRIPLGHGRHSCDEEGLVLRPGSRAKVRFEFAKRPEYIRPGMRMLFRDGRVRGVGIITNTLEVQPVA</sequence>
<dbReference type="PANTHER" id="PTHR43721:SF9">
    <property type="entry name" value="GTP-BINDING PROTEIN 1"/>
    <property type="match status" value="1"/>
</dbReference>
<dbReference type="Gene3D" id="3.40.50.300">
    <property type="entry name" value="P-loop containing nucleotide triphosphate hydrolases"/>
    <property type="match status" value="1"/>
</dbReference>
<comment type="similarity">
    <text evidence="2">Belongs to the TRAFAC class translation factor GTPase superfamily. Classic translation factor GTPase family. EF-Tu/EF-1A subfamily.</text>
</comment>
<dbReference type="PROSITE" id="PS51722">
    <property type="entry name" value="G_TR_2"/>
    <property type="match status" value="1"/>
</dbReference>
<evidence type="ECO:0000256" key="2">
    <source>
        <dbReference type="ARBA" id="ARBA00007249"/>
    </source>
</evidence>
<dbReference type="FunFam" id="3.40.50.300:FF:001865">
    <property type="entry name" value="GTP-binding protein"/>
    <property type="match status" value="1"/>
</dbReference>
<dbReference type="GO" id="GO:0003924">
    <property type="term" value="F:GTPase activity"/>
    <property type="evidence" value="ECO:0007669"/>
    <property type="project" value="InterPro"/>
</dbReference>
<dbReference type="InterPro" id="IPR050055">
    <property type="entry name" value="EF-Tu_GTPase"/>
</dbReference>
<feature type="compositionally biased region" description="Polar residues" evidence="6">
    <location>
        <begin position="276"/>
        <end position="285"/>
    </location>
</feature>
<evidence type="ECO:0000256" key="6">
    <source>
        <dbReference type="SAM" id="MobiDB-lite"/>
    </source>
</evidence>
<dbReference type="InterPro" id="IPR000795">
    <property type="entry name" value="T_Tr_GTP-bd_dom"/>
</dbReference>
<dbReference type="SUPFAM" id="SSF52540">
    <property type="entry name" value="P-loop containing nucleoside triphosphate hydrolases"/>
    <property type="match status" value="1"/>
</dbReference>
<dbReference type="InterPro" id="IPR027417">
    <property type="entry name" value="P-loop_NTPase"/>
</dbReference>
<dbReference type="AlphaFoldDB" id="A0A7S2EGE1"/>
<accession>A0A7S2EGE1</accession>
<dbReference type="SUPFAM" id="SSF50447">
    <property type="entry name" value="Translation proteins"/>
    <property type="match status" value="1"/>
</dbReference>
<evidence type="ECO:0000256" key="3">
    <source>
        <dbReference type="ARBA" id="ARBA00021392"/>
    </source>
</evidence>
<evidence type="ECO:0000256" key="4">
    <source>
        <dbReference type="ARBA" id="ARBA00022741"/>
    </source>
</evidence>
<dbReference type="PANTHER" id="PTHR43721">
    <property type="entry name" value="ELONGATION FACTOR TU-RELATED"/>
    <property type="match status" value="1"/>
</dbReference>
<proteinExistence type="inferred from homology"/>
<reference evidence="8" key="1">
    <citation type="submission" date="2021-01" db="EMBL/GenBank/DDBJ databases">
        <authorList>
            <person name="Corre E."/>
            <person name="Pelletier E."/>
            <person name="Niang G."/>
            <person name="Scheremetjew M."/>
            <person name="Finn R."/>
            <person name="Kale V."/>
            <person name="Holt S."/>
            <person name="Cochrane G."/>
            <person name="Meng A."/>
            <person name="Brown T."/>
            <person name="Cohen L."/>
        </authorList>
    </citation>
    <scope>NUCLEOTIDE SEQUENCE</scope>
    <source>
        <strain evidence="8">Grunow 1884</strain>
    </source>
</reference>
<dbReference type="GO" id="GO:0005525">
    <property type="term" value="F:GTP binding"/>
    <property type="evidence" value="ECO:0007669"/>
    <property type="project" value="UniProtKB-KW"/>
</dbReference>
<gene>
    <name evidence="8" type="ORF">OSIN01602_LOCUS7281</name>
</gene>
<evidence type="ECO:0000259" key="7">
    <source>
        <dbReference type="PROSITE" id="PS51722"/>
    </source>
</evidence>
<dbReference type="InterPro" id="IPR009000">
    <property type="entry name" value="Transl_B-barrel_sf"/>
</dbReference>
<feature type="compositionally biased region" description="Basic and acidic residues" evidence="6">
    <location>
        <begin position="172"/>
        <end position="190"/>
    </location>
</feature>
<comment type="subcellular location">
    <subcellularLocation>
        <location evidence="1">Plastid</location>
        <location evidence="1">Chloroplast</location>
    </subcellularLocation>
</comment>
<feature type="compositionally biased region" description="Acidic residues" evidence="6">
    <location>
        <begin position="162"/>
        <end position="171"/>
    </location>
</feature>
<dbReference type="GO" id="GO:0009507">
    <property type="term" value="C:chloroplast"/>
    <property type="evidence" value="ECO:0007669"/>
    <property type="project" value="UniProtKB-SubCell"/>
</dbReference>
<dbReference type="Gene3D" id="2.40.30.10">
    <property type="entry name" value="Translation factors"/>
    <property type="match status" value="1"/>
</dbReference>
<keyword evidence="5" id="KW-0342">GTP-binding</keyword>
<keyword evidence="4" id="KW-0547">Nucleotide-binding</keyword>
<dbReference type="SUPFAM" id="SSF50465">
    <property type="entry name" value="EF-Tu/eEF-1alpha/eIF2-gamma C-terminal domain"/>
    <property type="match status" value="1"/>
</dbReference>
<evidence type="ECO:0000313" key="8">
    <source>
        <dbReference type="EMBL" id="CAD9333773.1"/>
    </source>
</evidence>
<dbReference type="EMBL" id="HBGO01013029">
    <property type="protein sequence ID" value="CAD9333773.1"/>
    <property type="molecule type" value="Transcribed_RNA"/>
</dbReference>
<organism evidence="8">
    <name type="scientific">Trieres chinensis</name>
    <name type="common">Marine centric diatom</name>
    <name type="synonym">Odontella sinensis</name>
    <dbReference type="NCBI Taxonomy" id="1514140"/>
    <lineage>
        <taxon>Eukaryota</taxon>
        <taxon>Sar</taxon>
        <taxon>Stramenopiles</taxon>
        <taxon>Ochrophyta</taxon>
        <taxon>Bacillariophyta</taxon>
        <taxon>Mediophyceae</taxon>
        <taxon>Biddulphiophycidae</taxon>
        <taxon>Eupodiscales</taxon>
        <taxon>Parodontellaceae</taxon>
        <taxon>Trieres</taxon>
    </lineage>
</organism>
<evidence type="ECO:0000256" key="5">
    <source>
        <dbReference type="ARBA" id="ARBA00023134"/>
    </source>
</evidence>
<dbReference type="InterPro" id="IPR009001">
    <property type="entry name" value="Transl_elong_EF1A/Init_IF2_C"/>
</dbReference>